<keyword evidence="7 14" id="KW-0547">Nucleotide-binding</keyword>
<dbReference type="GO" id="GO:0071555">
    <property type="term" value="P:cell wall organization"/>
    <property type="evidence" value="ECO:0007669"/>
    <property type="project" value="UniProtKB-KW"/>
</dbReference>
<feature type="domain" description="Mur ligase central" evidence="18">
    <location>
        <begin position="109"/>
        <end position="288"/>
    </location>
</feature>
<dbReference type="InterPro" id="IPR000713">
    <property type="entry name" value="Mur_ligase_N"/>
</dbReference>
<keyword evidence="8 14" id="KW-0067">ATP-binding</keyword>
<dbReference type="PANTHER" id="PTHR43445:SF3">
    <property type="entry name" value="UDP-N-ACETYLMURAMATE--L-ALANINE LIGASE"/>
    <property type="match status" value="1"/>
</dbReference>
<evidence type="ECO:0000259" key="18">
    <source>
        <dbReference type="Pfam" id="PF08245"/>
    </source>
</evidence>
<dbReference type="SUPFAM" id="SSF53623">
    <property type="entry name" value="MurD-like peptide ligases, catalytic domain"/>
    <property type="match status" value="1"/>
</dbReference>
<dbReference type="GO" id="GO:0008763">
    <property type="term" value="F:UDP-N-acetylmuramate-L-alanine ligase activity"/>
    <property type="evidence" value="ECO:0007669"/>
    <property type="project" value="UniProtKB-UniRule"/>
</dbReference>
<dbReference type="UniPathway" id="UPA00219"/>
<evidence type="ECO:0000259" key="16">
    <source>
        <dbReference type="Pfam" id="PF01225"/>
    </source>
</evidence>
<evidence type="ECO:0000256" key="11">
    <source>
        <dbReference type="ARBA" id="ARBA00023306"/>
    </source>
</evidence>
<keyword evidence="15" id="KW-0812">Transmembrane</keyword>
<evidence type="ECO:0000256" key="5">
    <source>
        <dbReference type="ARBA" id="ARBA00022598"/>
    </source>
</evidence>
<feature type="domain" description="Mur ligase N-terminal catalytic" evidence="16">
    <location>
        <begin position="6"/>
        <end position="105"/>
    </location>
</feature>
<dbReference type="AlphaFoldDB" id="A0A4Z0F9R3"/>
<evidence type="ECO:0000256" key="4">
    <source>
        <dbReference type="ARBA" id="ARBA00022490"/>
    </source>
</evidence>
<organism evidence="19 20">
    <name type="scientific">Candidatus Macondimonas diazotrophica</name>
    <dbReference type="NCBI Taxonomy" id="2305248"/>
    <lineage>
        <taxon>Bacteria</taxon>
        <taxon>Pseudomonadati</taxon>
        <taxon>Pseudomonadota</taxon>
        <taxon>Gammaproteobacteria</taxon>
        <taxon>Chromatiales</taxon>
        <taxon>Ectothiorhodospiraceae</taxon>
        <taxon>Candidatus Macondimonas</taxon>
    </lineage>
</organism>
<evidence type="ECO:0000256" key="1">
    <source>
        <dbReference type="ARBA" id="ARBA00004496"/>
    </source>
</evidence>
<evidence type="ECO:0000256" key="3">
    <source>
        <dbReference type="ARBA" id="ARBA00012211"/>
    </source>
</evidence>
<comment type="caution">
    <text evidence="19">The sequence shown here is derived from an EMBL/GenBank/DDBJ whole genome shotgun (WGS) entry which is preliminary data.</text>
</comment>
<comment type="pathway">
    <text evidence="2 14">Cell wall biogenesis; peptidoglycan biosynthesis.</text>
</comment>
<feature type="transmembrane region" description="Helical" evidence="15">
    <location>
        <begin position="7"/>
        <end position="29"/>
    </location>
</feature>
<feature type="binding site" evidence="14">
    <location>
        <begin position="111"/>
        <end position="117"/>
    </location>
    <ligand>
        <name>ATP</name>
        <dbReference type="ChEBI" id="CHEBI:30616"/>
    </ligand>
</feature>
<evidence type="ECO:0000313" key="20">
    <source>
        <dbReference type="Proteomes" id="UP000297890"/>
    </source>
</evidence>
<keyword evidence="5 14" id="KW-0436">Ligase</keyword>
<dbReference type="InterPro" id="IPR004101">
    <property type="entry name" value="Mur_ligase_C"/>
</dbReference>
<dbReference type="Gene3D" id="3.90.190.20">
    <property type="entry name" value="Mur ligase, C-terminal domain"/>
    <property type="match status" value="1"/>
</dbReference>
<keyword evidence="10 14" id="KW-0573">Peptidoglycan synthesis</keyword>
<dbReference type="Gene3D" id="3.40.1190.10">
    <property type="entry name" value="Mur-like, catalytic domain"/>
    <property type="match status" value="1"/>
</dbReference>
<keyword evidence="15" id="KW-0472">Membrane</keyword>
<comment type="similarity">
    <text evidence="14">Belongs to the MurCDEF family.</text>
</comment>
<keyword evidence="15" id="KW-1133">Transmembrane helix</keyword>
<dbReference type="OrthoDB" id="9804126at2"/>
<dbReference type="InterPro" id="IPR005758">
    <property type="entry name" value="UDP-N-AcMur_Ala_ligase_MurC"/>
</dbReference>
<dbReference type="InterPro" id="IPR036565">
    <property type="entry name" value="Mur-like_cat_sf"/>
</dbReference>
<evidence type="ECO:0000256" key="14">
    <source>
        <dbReference type="HAMAP-Rule" id="MF_00046"/>
    </source>
</evidence>
<gene>
    <name evidence="14 19" type="primary">murC</name>
    <name evidence="19" type="ORF">E4680_05045</name>
</gene>
<dbReference type="Pfam" id="PF02875">
    <property type="entry name" value="Mur_ligase_C"/>
    <property type="match status" value="1"/>
</dbReference>
<evidence type="ECO:0000256" key="9">
    <source>
        <dbReference type="ARBA" id="ARBA00022960"/>
    </source>
</evidence>
<comment type="function">
    <text evidence="14">Cell wall formation.</text>
</comment>
<keyword evidence="11 14" id="KW-0131">Cell cycle</keyword>
<dbReference type="SUPFAM" id="SSF53244">
    <property type="entry name" value="MurD-like peptide ligases, peptide-binding domain"/>
    <property type="match status" value="1"/>
</dbReference>
<comment type="subcellular location">
    <subcellularLocation>
        <location evidence="1 14">Cytoplasm</location>
    </subcellularLocation>
</comment>
<evidence type="ECO:0000256" key="13">
    <source>
        <dbReference type="ARBA" id="ARBA00047833"/>
    </source>
</evidence>
<dbReference type="InterPro" id="IPR013221">
    <property type="entry name" value="Mur_ligase_cen"/>
</dbReference>
<dbReference type="Pfam" id="PF01225">
    <property type="entry name" value="Mur_ligase"/>
    <property type="match status" value="1"/>
</dbReference>
<evidence type="ECO:0000256" key="10">
    <source>
        <dbReference type="ARBA" id="ARBA00022984"/>
    </source>
</evidence>
<evidence type="ECO:0000256" key="2">
    <source>
        <dbReference type="ARBA" id="ARBA00004752"/>
    </source>
</evidence>
<evidence type="ECO:0000256" key="6">
    <source>
        <dbReference type="ARBA" id="ARBA00022618"/>
    </source>
</evidence>
<evidence type="ECO:0000256" key="12">
    <source>
        <dbReference type="ARBA" id="ARBA00023316"/>
    </source>
</evidence>
<keyword evidence="9 14" id="KW-0133">Cell shape</keyword>
<evidence type="ECO:0000256" key="15">
    <source>
        <dbReference type="SAM" id="Phobius"/>
    </source>
</evidence>
<dbReference type="EMBL" id="SRIO01000005">
    <property type="protein sequence ID" value="TFZ83155.1"/>
    <property type="molecule type" value="Genomic_DNA"/>
</dbReference>
<evidence type="ECO:0000256" key="8">
    <source>
        <dbReference type="ARBA" id="ARBA00022840"/>
    </source>
</evidence>
<feature type="domain" description="Mur ligase C-terminal" evidence="17">
    <location>
        <begin position="312"/>
        <end position="446"/>
    </location>
</feature>
<dbReference type="Gene3D" id="3.40.50.720">
    <property type="entry name" value="NAD(P)-binding Rossmann-like Domain"/>
    <property type="match status" value="1"/>
</dbReference>
<dbReference type="PANTHER" id="PTHR43445">
    <property type="entry name" value="UDP-N-ACETYLMURAMATE--L-ALANINE LIGASE-RELATED"/>
    <property type="match status" value="1"/>
</dbReference>
<keyword evidence="6 14" id="KW-0132">Cell division</keyword>
<accession>A0A4Z0F9R3</accession>
<dbReference type="GO" id="GO:0005737">
    <property type="term" value="C:cytoplasm"/>
    <property type="evidence" value="ECO:0007669"/>
    <property type="project" value="UniProtKB-SubCell"/>
</dbReference>
<dbReference type="GO" id="GO:0008360">
    <property type="term" value="P:regulation of cell shape"/>
    <property type="evidence" value="ECO:0007669"/>
    <property type="project" value="UniProtKB-KW"/>
</dbReference>
<dbReference type="EC" id="6.3.2.8" evidence="3 14"/>
<evidence type="ECO:0000313" key="19">
    <source>
        <dbReference type="EMBL" id="TFZ83155.1"/>
    </source>
</evidence>
<name>A0A4Z0F9R3_9GAMM</name>
<evidence type="ECO:0000259" key="17">
    <source>
        <dbReference type="Pfam" id="PF02875"/>
    </source>
</evidence>
<dbReference type="GO" id="GO:0009252">
    <property type="term" value="P:peptidoglycan biosynthetic process"/>
    <property type="evidence" value="ECO:0007669"/>
    <property type="project" value="UniProtKB-UniRule"/>
</dbReference>
<dbReference type="GO" id="GO:0005524">
    <property type="term" value="F:ATP binding"/>
    <property type="evidence" value="ECO:0007669"/>
    <property type="project" value="UniProtKB-UniRule"/>
</dbReference>
<dbReference type="FunFam" id="3.40.1190.10:FF:000001">
    <property type="entry name" value="UDP-N-acetylmuramate--L-alanine ligase"/>
    <property type="match status" value="1"/>
</dbReference>
<reference evidence="19 20" key="1">
    <citation type="journal article" date="2019" name="ISME J.">
        <title>Candidatus Macondimonas diazotrophica, a novel gammaproteobacterial genus dominating crude-oil-contaminated coastal sediments.</title>
        <authorList>
            <person name="Karthikeyan S."/>
            <person name="Konstantinidis K."/>
        </authorList>
    </citation>
    <scope>NUCLEOTIDE SEQUENCE [LARGE SCALE GENOMIC DNA]</scope>
    <source>
        <strain evidence="19 20">KTK01</strain>
    </source>
</reference>
<evidence type="ECO:0000256" key="7">
    <source>
        <dbReference type="ARBA" id="ARBA00022741"/>
    </source>
</evidence>
<dbReference type="InterPro" id="IPR036615">
    <property type="entry name" value="Mur_ligase_C_dom_sf"/>
</dbReference>
<dbReference type="NCBIfam" id="TIGR01082">
    <property type="entry name" value="murC"/>
    <property type="match status" value="1"/>
</dbReference>
<comment type="catalytic activity">
    <reaction evidence="13 14">
        <text>UDP-N-acetyl-alpha-D-muramate + L-alanine + ATP = UDP-N-acetyl-alpha-D-muramoyl-L-alanine + ADP + phosphate + H(+)</text>
        <dbReference type="Rhea" id="RHEA:23372"/>
        <dbReference type="ChEBI" id="CHEBI:15378"/>
        <dbReference type="ChEBI" id="CHEBI:30616"/>
        <dbReference type="ChEBI" id="CHEBI:43474"/>
        <dbReference type="ChEBI" id="CHEBI:57972"/>
        <dbReference type="ChEBI" id="CHEBI:70757"/>
        <dbReference type="ChEBI" id="CHEBI:83898"/>
        <dbReference type="ChEBI" id="CHEBI:456216"/>
        <dbReference type="EC" id="6.3.2.8"/>
    </reaction>
</comment>
<dbReference type="Pfam" id="PF08245">
    <property type="entry name" value="Mur_ligase_M"/>
    <property type="match status" value="1"/>
</dbReference>
<protein>
    <recommendedName>
        <fullName evidence="3 14">UDP-N-acetylmuramate--L-alanine ligase</fullName>
        <ecNumber evidence="3 14">6.3.2.8</ecNumber>
    </recommendedName>
    <alternativeName>
        <fullName evidence="14">UDP-N-acetylmuramoyl-L-alanine synthetase</fullName>
    </alternativeName>
</protein>
<dbReference type="GO" id="GO:0051301">
    <property type="term" value="P:cell division"/>
    <property type="evidence" value="ECO:0007669"/>
    <property type="project" value="UniProtKB-KW"/>
</dbReference>
<keyword evidence="20" id="KW-1185">Reference proteome</keyword>
<proteinExistence type="inferred from homology"/>
<dbReference type="Proteomes" id="UP000297890">
    <property type="component" value="Unassembled WGS sequence"/>
</dbReference>
<keyword evidence="12 14" id="KW-0961">Cell wall biogenesis/degradation</keyword>
<dbReference type="HAMAP" id="MF_00046">
    <property type="entry name" value="MurC"/>
    <property type="match status" value="1"/>
</dbReference>
<keyword evidence="4 14" id="KW-0963">Cytoplasm</keyword>
<dbReference type="InterPro" id="IPR050061">
    <property type="entry name" value="MurCDEF_pg_biosynth"/>
</dbReference>
<sequence>MRRVRRIHFVGMGGVGMAGIAEVLLNLGYQVSGSDMRDSAALQRLATLGAAVTLGHGADRIAGADVVVISSAIGTENPEVVAARTQGIPVIPRAQMLAELMRFRYGIAVAGTHGKTTTTSLIASVLADGGLDPTFVIGGRLNQAGTHARLGTGPYLVAEADESDASFMHLQPMIAVVTNIDADHLDTYGGDFDRLRQTFLEFLHNLPFYGLAVICADDPVLTAMRTDIGRPILTYGFAEDADVRVRVAHPQAGRNHLEIAFGDGTEHALTLNLPGRHNIQNALAALAVGHELGVAPAAMAQALEHFQGIGRRFQRYGVIESPAGSIDLVDDYGHHPTEVEATLAAARETWPQRRLVVAFQPHRYSRTRDLLEDFARVLSKADVLLLTDVYAAGEAPIAQADGRTLARATRAHGRLEPVFVPTVEALPEALEGLLQPGDVVLTLGAGDIGALPGRLCRRWEGRS</sequence>
<dbReference type="SUPFAM" id="SSF51984">
    <property type="entry name" value="MurCD N-terminal domain"/>
    <property type="match status" value="1"/>
</dbReference>